<gene>
    <name evidence="1" type="ORF">DAQ1742_01172</name>
</gene>
<proteinExistence type="predicted"/>
<evidence type="ECO:0000313" key="1">
    <source>
        <dbReference type="EMBL" id="SLM62185.1"/>
    </source>
</evidence>
<reference evidence="1 2" key="1">
    <citation type="submission" date="2016-09" db="EMBL/GenBank/DDBJ databases">
        <authorList>
            <person name="Reverchon S."/>
            <person name="Nasser W."/>
            <person name="Leonard S."/>
            <person name="Brochier C."/>
            <person name="Duprey A."/>
        </authorList>
    </citation>
    <scope>NUCLEOTIDE SEQUENCE [LARGE SCALE GENOMIC DNA]</scope>
    <source>
        <strain evidence="1 2">174/2</strain>
    </source>
</reference>
<dbReference type="EC" id="3.5.1.68" evidence="1"/>
<keyword evidence="1" id="KW-0378">Hydrolase</keyword>
<dbReference type="Gene3D" id="3.40.630.40">
    <property type="entry name" value="Zn-dependent exopeptidases"/>
    <property type="match status" value="1"/>
</dbReference>
<evidence type="ECO:0000313" key="2">
    <source>
        <dbReference type="Proteomes" id="UP000294820"/>
    </source>
</evidence>
<protein>
    <submittedName>
        <fullName evidence="1">N-formylglutamate deformylase</fullName>
        <ecNumber evidence="1">3.5.1.68</ecNumber>
    </submittedName>
</protein>
<sequence length="267" mass="29407">MTPYTFLAGDSPLLLSIPHAGTALTPDVAEALSPAAQPLPDTDWHIPELYAFAQAQGASILTGCYSRLVIDLNRPADDQPLYSSATTGLFPDVLFDGTPAFLPGKTPSASLRQQYLDQIWQPYHHQLQHELARLKQRYGYALLFDAHSIASHIPRLFAGQLPDLNLGSNDGLSCAPALESAIAATCQSQSHWSWVLNGRFRGGYITRAYGQPAQHQHAIQLELSQCNYMDEKPPFSWQPAKAQALQPMLAQIIQTFMDAAARLYRHG</sequence>
<dbReference type="InterPro" id="IPR007709">
    <property type="entry name" value="N-FG_amidohydro"/>
</dbReference>
<organism evidence="1 2">
    <name type="scientific">Dickeya aquatica</name>
    <dbReference type="NCBI Taxonomy" id="1401087"/>
    <lineage>
        <taxon>Bacteria</taxon>
        <taxon>Pseudomonadati</taxon>
        <taxon>Pseudomonadota</taxon>
        <taxon>Gammaproteobacteria</taxon>
        <taxon>Enterobacterales</taxon>
        <taxon>Pectobacteriaceae</taxon>
        <taxon>Dickeya</taxon>
    </lineage>
</organism>
<dbReference type="RefSeq" id="WP_035343441.1">
    <property type="nucleotide sequence ID" value="NZ_LT615367.1"/>
</dbReference>
<dbReference type="InterPro" id="IPR010247">
    <property type="entry name" value="HutG_amidohyd"/>
</dbReference>
<dbReference type="Pfam" id="PF05013">
    <property type="entry name" value="FGase"/>
    <property type="match status" value="1"/>
</dbReference>
<dbReference type="GO" id="GO:0050129">
    <property type="term" value="F:N-formylglutamate deformylase activity"/>
    <property type="evidence" value="ECO:0007669"/>
    <property type="project" value="UniProtKB-EC"/>
</dbReference>
<dbReference type="NCBIfam" id="TIGR02017">
    <property type="entry name" value="hutG_amidohyd"/>
    <property type="match status" value="1"/>
</dbReference>
<dbReference type="KEGG" id="daq:DAQ1742_01172"/>
<dbReference type="AlphaFoldDB" id="A0A375A827"/>
<dbReference type="SUPFAM" id="SSF53187">
    <property type="entry name" value="Zn-dependent exopeptidases"/>
    <property type="match status" value="1"/>
</dbReference>
<dbReference type="EMBL" id="LT615367">
    <property type="protein sequence ID" value="SLM62185.1"/>
    <property type="molecule type" value="Genomic_DNA"/>
</dbReference>
<accession>A0A375A827</accession>
<keyword evidence="2" id="KW-1185">Reference proteome</keyword>
<name>A0A375A827_9GAMM</name>
<dbReference type="Proteomes" id="UP000294820">
    <property type="component" value="Chromosome 1"/>
</dbReference>